<feature type="transmembrane region" description="Helical" evidence="5">
    <location>
        <begin position="547"/>
        <end position="566"/>
    </location>
</feature>
<evidence type="ECO:0000256" key="1">
    <source>
        <dbReference type="ARBA" id="ARBA00004141"/>
    </source>
</evidence>
<feature type="transmembrane region" description="Helical" evidence="5">
    <location>
        <begin position="344"/>
        <end position="362"/>
    </location>
</feature>
<dbReference type="PANTHER" id="PTHR23501">
    <property type="entry name" value="MAJOR FACILITATOR SUPERFAMILY"/>
    <property type="match status" value="1"/>
</dbReference>
<organism evidence="6 7">
    <name type="scientific">Mycena pura</name>
    <dbReference type="NCBI Taxonomy" id="153505"/>
    <lineage>
        <taxon>Eukaryota</taxon>
        <taxon>Fungi</taxon>
        <taxon>Dikarya</taxon>
        <taxon>Basidiomycota</taxon>
        <taxon>Agaricomycotina</taxon>
        <taxon>Agaricomycetes</taxon>
        <taxon>Agaricomycetidae</taxon>
        <taxon>Agaricales</taxon>
        <taxon>Marasmiineae</taxon>
        <taxon>Mycenaceae</taxon>
        <taxon>Mycena</taxon>
    </lineage>
</organism>
<feature type="transmembrane region" description="Helical" evidence="5">
    <location>
        <begin position="305"/>
        <end position="324"/>
    </location>
</feature>
<name>A0AAD6USR5_9AGAR</name>
<feature type="transmembrane region" description="Helical" evidence="5">
    <location>
        <begin position="382"/>
        <end position="405"/>
    </location>
</feature>
<comment type="subcellular location">
    <subcellularLocation>
        <location evidence="1">Membrane</location>
        <topology evidence="1">Multi-pass membrane protein</topology>
    </subcellularLocation>
</comment>
<keyword evidence="7" id="KW-1185">Reference proteome</keyword>
<feature type="transmembrane region" description="Helical" evidence="5">
    <location>
        <begin position="412"/>
        <end position="430"/>
    </location>
</feature>
<dbReference type="InterPro" id="IPR036259">
    <property type="entry name" value="MFS_trans_sf"/>
</dbReference>
<reference evidence="6" key="1">
    <citation type="submission" date="2023-03" db="EMBL/GenBank/DDBJ databases">
        <title>Massive genome expansion in bonnet fungi (Mycena s.s.) driven by repeated elements and novel gene families across ecological guilds.</title>
        <authorList>
            <consortium name="Lawrence Berkeley National Laboratory"/>
            <person name="Harder C.B."/>
            <person name="Miyauchi S."/>
            <person name="Viragh M."/>
            <person name="Kuo A."/>
            <person name="Thoen E."/>
            <person name="Andreopoulos B."/>
            <person name="Lu D."/>
            <person name="Skrede I."/>
            <person name="Drula E."/>
            <person name="Henrissat B."/>
            <person name="Morin E."/>
            <person name="Kohler A."/>
            <person name="Barry K."/>
            <person name="LaButti K."/>
            <person name="Morin E."/>
            <person name="Salamov A."/>
            <person name="Lipzen A."/>
            <person name="Mereny Z."/>
            <person name="Hegedus B."/>
            <person name="Baldrian P."/>
            <person name="Stursova M."/>
            <person name="Weitz H."/>
            <person name="Taylor A."/>
            <person name="Grigoriev I.V."/>
            <person name="Nagy L.G."/>
            <person name="Martin F."/>
            <person name="Kauserud H."/>
        </authorList>
    </citation>
    <scope>NUCLEOTIDE SEQUENCE</scope>
    <source>
        <strain evidence="6">9144</strain>
    </source>
</reference>
<comment type="caution">
    <text evidence="6">The sequence shown here is derived from an EMBL/GenBank/DDBJ whole genome shotgun (WGS) entry which is preliminary data.</text>
</comment>
<accession>A0AAD6USR5</accession>
<dbReference type="Gene3D" id="1.20.1250.20">
    <property type="entry name" value="MFS general substrate transporter like domains"/>
    <property type="match status" value="2"/>
</dbReference>
<proteinExistence type="predicted"/>
<keyword evidence="4 5" id="KW-0472">Membrane</keyword>
<feature type="transmembrane region" description="Helical" evidence="5">
    <location>
        <begin position="436"/>
        <end position="459"/>
    </location>
</feature>
<keyword evidence="3 5" id="KW-1133">Transmembrane helix</keyword>
<dbReference type="SUPFAM" id="SSF103473">
    <property type="entry name" value="MFS general substrate transporter"/>
    <property type="match status" value="1"/>
</dbReference>
<feature type="transmembrane region" description="Helical" evidence="5">
    <location>
        <begin position="133"/>
        <end position="156"/>
    </location>
</feature>
<feature type="transmembrane region" description="Helical" evidence="5">
    <location>
        <begin position="79"/>
        <end position="97"/>
    </location>
</feature>
<dbReference type="GO" id="GO:0022857">
    <property type="term" value="F:transmembrane transporter activity"/>
    <property type="evidence" value="ECO:0007669"/>
    <property type="project" value="TreeGrafter"/>
</dbReference>
<evidence type="ECO:0000256" key="3">
    <source>
        <dbReference type="ARBA" id="ARBA00022989"/>
    </source>
</evidence>
<gene>
    <name evidence="6" type="ORF">GGX14DRAFT_576878</name>
</gene>
<feature type="transmembrane region" description="Helical" evidence="5">
    <location>
        <begin position="202"/>
        <end position="223"/>
    </location>
</feature>
<evidence type="ECO:0000256" key="4">
    <source>
        <dbReference type="ARBA" id="ARBA00023136"/>
    </source>
</evidence>
<feature type="transmembrane region" description="Helical" evidence="5">
    <location>
        <begin position="109"/>
        <end position="127"/>
    </location>
</feature>
<sequence>MSTADEKAHASPGANIAAVSGIQCGVHRIEAIQSVWGTKSKIVLWISVALASYMCILDNGTNWAWGSYATMQFGRYQQFAAIQCATSILLAIGKPLFAKLTDAVGRAESIAIALFFYVLGYTVNATTPNMAGLGVGSCIWVLGYSGLQIALQIVIADVTTLRWRPVVSSLSTGGWYFINFYANGQITAKLTVPGGLGWRWGYGIYALCYILALSPIIIVLLWAQRQAKAQGKITGNAPAEAKPPLSARLRAFAEDVDAVGLLLLAATLALIFRACPSLSAALRFVFVPVVLAGGSYATTTWHNPAVPAMMVIGGFFALPLFIFWEAKRASHPVVPLRLLRNRTILAACAINFFDFVSFYLTYAELYGFVSATTQWKIGDLVYYSNAQSLSLTFFGLGWGVIAGALKTGYKASLIAALAIRIIGTGLMFYARTHTNTAALVMTQIIQGLGGGIASVTSQIGAQGAVPHQDVALATAALLLSAEVGGVVGTAAAGAIWVNRLPVEIANHVPSLNGTEIAGFVGAPTLVRGLAGQAYADMVAAYSQTMRMLLIPGIVVAIIPLAAAFFVKDFCLLEIQNAVEVKTLDGRRAENAGESSEPAILEAKV</sequence>
<dbReference type="GO" id="GO:0005886">
    <property type="term" value="C:plasma membrane"/>
    <property type="evidence" value="ECO:0007669"/>
    <property type="project" value="TreeGrafter"/>
</dbReference>
<keyword evidence="2 5" id="KW-0812">Transmembrane</keyword>
<feature type="transmembrane region" description="Helical" evidence="5">
    <location>
        <begin position="163"/>
        <end position="182"/>
    </location>
</feature>
<protein>
    <submittedName>
        <fullName evidence="6">Drug:h+ antiporter</fullName>
    </submittedName>
</protein>
<evidence type="ECO:0000313" key="7">
    <source>
        <dbReference type="Proteomes" id="UP001219525"/>
    </source>
</evidence>
<dbReference type="Proteomes" id="UP001219525">
    <property type="component" value="Unassembled WGS sequence"/>
</dbReference>
<evidence type="ECO:0000256" key="2">
    <source>
        <dbReference type="ARBA" id="ARBA00022692"/>
    </source>
</evidence>
<dbReference type="EMBL" id="JARJCW010000104">
    <property type="protein sequence ID" value="KAJ7193809.1"/>
    <property type="molecule type" value="Genomic_DNA"/>
</dbReference>
<evidence type="ECO:0000313" key="6">
    <source>
        <dbReference type="EMBL" id="KAJ7193809.1"/>
    </source>
</evidence>
<feature type="transmembrane region" description="Helical" evidence="5">
    <location>
        <begin position="471"/>
        <end position="496"/>
    </location>
</feature>
<evidence type="ECO:0000256" key="5">
    <source>
        <dbReference type="SAM" id="Phobius"/>
    </source>
</evidence>
<dbReference type="AlphaFoldDB" id="A0AAD6USR5"/>
<feature type="transmembrane region" description="Helical" evidence="5">
    <location>
        <begin position="42"/>
        <end position="59"/>
    </location>
</feature>
<dbReference type="PANTHER" id="PTHR23501:SF87">
    <property type="entry name" value="SIDEROPHORE IRON TRANSPORTER 2"/>
    <property type="match status" value="1"/>
</dbReference>
<feature type="transmembrane region" description="Helical" evidence="5">
    <location>
        <begin position="258"/>
        <end position="285"/>
    </location>
</feature>